<accession>A0A1G6YAG5</accession>
<sequence length="103" mass="10954">MEVMTSLTHMIEVTAGPVAQWFRTTFPNTRPLLAEIRAGAGKPTIVPAERIAYATQGAAIDWWLRYVADTDSLPKLGLARAGYDAPQGLPAYNAAGPLLSAAA</sequence>
<organism evidence="1 2">
    <name type="scientific">Glycomyces harbinensis</name>
    <dbReference type="NCBI Taxonomy" id="58114"/>
    <lineage>
        <taxon>Bacteria</taxon>
        <taxon>Bacillati</taxon>
        <taxon>Actinomycetota</taxon>
        <taxon>Actinomycetes</taxon>
        <taxon>Glycomycetales</taxon>
        <taxon>Glycomycetaceae</taxon>
        <taxon>Glycomyces</taxon>
    </lineage>
</organism>
<protein>
    <submittedName>
        <fullName evidence="1">Uncharacterized protein</fullName>
    </submittedName>
</protein>
<evidence type="ECO:0000313" key="1">
    <source>
        <dbReference type="EMBL" id="SDD87350.1"/>
    </source>
</evidence>
<reference evidence="2" key="1">
    <citation type="submission" date="2016-10" db="EMBL/GenBank/DDBJ databases">
        <authorList>
            <person name="Varghese N."/>
            <person name="Submissions S."/>
        </authorList>
    </citation>
    <scope>NUCLEOTIDE SEQUENCE [LARGE SCALE GENOMIC DNA]</scope>
    <source>
        <strain evidence="2">CGMCC 4.3516</strain>
    </source>
</reference>
<keyword evidence="2" id="KW-1185">Reference proteome</keyword>
<dbReference type="STRING" id="58114.SAMN05216270_108226"/>
<dbReference type="AlphaFoldDB" id="A0A1G6YAG5"/>
<dbReference type="Proteomes" id="UP000198949">
    <property type="component" value="Unassembled WGS sequence"/>
</dbReference>
<gene>
    <name evidence="1" type="ORF">SAMN05216270_108226</name>
</gene>
<name>A0A1G6YAG5_9ACTN</name>
<evidence type="ECO:0000313" key="2">
    <source>
        <dbReference type="Proteomes" id="UP000198949"/>
    </source>
</evidence>
<dbReference type="EMBL" id="FNAD01000008">
    <property type="protein sequence ID" value="SDD87350.1"/>
    <property type="molecule type" value="Genomic_DNA"/>
</dbReference>
<proteinExistence type="predicted"/>